<sequence>MREKINWIKKHKRQKTSFVIIVDSVLIPFYHNSNPHSNTLPQKIFSSTIKGANK</sequence>
<keyword evidence="2" id="KW-1185">Reference proteome</keyword>
<evidence type="ECO:0000313" key="2">
    <source>
        <dbReference type="Proteomes" id="UP001470586"/>
    </source>
</evidence>
<organism evidence="1 2">
    <name type="scientific">Candidatus Phytoplasma asteris</name>
    <dbReference type="NCBI Taxonomy" id="85620"/>
    <lineage>
        <taxon>Bacteria</taxon>
        <taxon>Bacillati</taxon>
        <taxon>Mycoplasmatota</taxon>
        <taxon>Mollicutes</taxon>
        <taxon>Acholeplasmatales</taxon>
        <taxon>Acholeplasmataceae</taxon>
        <taxon>Candidatus Phytoplasma</taxon>
        <taxon>16SrI (Aster yellows group)</taxon>
    </lineage>
</organism>
<reference evidence="1" key="1">
    <citation type="submission" date="2023-06" db="EMBL/GenBank/DDBJ databases">
        <title>Complete Genome of Candidatus Phytoplasma asteris M33.</title>
        <authorList>
            <person name="Toth R."/>
            <person name="Ilic A.-M."/>
            <person name="Huettel B."/>
            <person name="Duduk B."/>
            <person name="Kube M."/>
        </authorList>
    </citation>
    <scope>NUCLEOTIDE SEQUENCE [LARGE SCALE GENOMIC DNA]</scope>
    <source>
        <strain evidence="1">M33</strain>
    </source>
</reference>
<protein>
    <recommendedName>
        <fullName evidence="3">Transposase</fullName>
    </recommendedName>
</protein>
<dbReference type="EMBL" id="CP128397">
    <property type="protein sequence ID" value="WZN38473.1"/>
    <property type="molecule type" value="Genomic_DNA"/>
</dbReference>
<evidence type="ECO:0000313" key="1">
    <source>
        <dbReference type="EMBL" id="WZN38473.1"/>
    </source>
</evidence>
<accession>A0ABZ2YF28</accession>
<dbReference type="Proteomes" id="UP001470586">
    <property type="component" value="Chromosome"/>
</dbReference>
<evidence type="ECO:0008006" key="3">
    <source>
        <dbReference type="Google" id="ProtNLM"/>
    </source>
</evidence>
<gene>
    <name evidence="1" type="ORF">M33023_03060</name>
</gene>
<name>A0ABZ2YF28_9MOLU</name>
<proteinExistence type="predicted"/>